<evidence type="ECO:0008006" key="3">
    <source>
        <dbReference type="Google" id="ProtNLM"/>
    </source>
</evidence>
<dbReference type="InterPro" id="IPR036237">
    <property type="entry name" value="Xyl_isomerase-like_sf"/>
</dbReference>
<dbReference type="Proteomes" id="UP000583266">
    <property type="component" value="Unassembled WGS sequence"/>
</dbReference>
<organism evidence="1 2">
    <name type="scientific">Chitinophaga fulva</name>
    <dbReference type="NCBI Taxonomy" id="2728842"/>
    <lineage>
        <taxon>Bacteria</taxon>
        <taxon>Pseudomonadati</taxon>
        <taxon>Bacteroidota</taxon>
        <taxon>Chitinophagia</taxon>
        <taxon>Chitinophagales</taxon>
        <taxon>Chitinophagaceae</taxon>
        <taxon>Chitinophaga</taxon>
    </lineage>
</organism>
<reference evidence="1 2" key="1">
    <citation type="submission" date="2020-04" db="EMBL/GenBank/DDBJ databases">
        <title>Chitinophaga sp. G-6-1-13 sp. nov., isolated from soil.</title>
        <authorList>
            <person name="Dahal R.H."/>
            <person name="Chaudhary D.K."/>
        </authorList>
    </citation>
    <scope>NUCLEOTIDE SEQUENCE [LARGE SCALE GENOMIC DNA]</scope>
    <source>
        <strain evidence="1 2">G-6-1-13</strain>
    </source>
</reference>
<sequence>MKRRNFVKAAGGYVLLFPLIKPFANISINEGDIDLIRILKIFKEKKFDGVFIPDHTPQMSCDAPWYAGMAYTLGYMKADLNLI</sequence>
<evidence type="ECO:0000313" key="2">
    <source>
        <dbReference type="Proteomes" id="UP000583266"/>
    </source>
</evidence>
<dbReference type="EMBL" id="JABBGC010000001">
    <property type="protein sequence ID" value="NML38777.1"/>
    <property type="molecule type" value="Genomic_DNA"/>
</dbReference>
<keyword evidence="2" id="KW-1185">Reference proteome</keyword>
<dbReference type="SUPFAM" id="SSF51658">
    <property type="entry name" value="Xylose isomerase-like"/>
    <property type="match status" value="1"/>
</dbReference>
<dbReference type="Gene3D" id="3.20.20.150">
    <property type="entry name" value="Divalent-metal-dependent TIM barrel enzymes"/>
    <property type="match status" value="1"/>
</dbReference>
<comment type="caution">
    <text evidence="1">The sequence shown here is derived from an EMBL/GenBank/DDBJ whole genome shotgun (WGS) entry which is preliminary data.</text>
</comment>
<proteinExistence type="predicted"/>
<gene>
    <name evidence="1" type="ORF">HHL17_16335</name>
</gene>
<dbReference type="RefSeq" id="WP_169225747.1">
    <property type="nucleotide sequence ID" value="NZ_JABBGC010000001.1"/>
</dbReference>
<accession>A0A848GLH2</accession>
<dbReference type="AlphaFoldDB" id="A0A848GLH2"/>
<name>A0A848GLH2_9BACT</name>
<protein>
    <recommendedName>
        <fullName evidence="3">Mannonate dehydratase</fullName>
    </recommendedName>
</protein>
<evidence type="ECO:0000313" key="1">
    <source>
        <dbReference type="EMBL" id="NML38777.1"/>
    </source>
</evidence>